<dbReference type="RefSeq" id="WP_036684310.1">
    <property type="nucleotide sequence ID" value="NZ_MKQP01000045.1"/>
</dbReference>
<evidence type="ECO:0000313" key="2">
    <source>
        <dbReference type="Proteomes" id="UP000187465"/>
    </source>
</evidence>
<gene>
    <name evidence="1" type="ORF">BJP51_04095</name>
</gene>
<accession>A0A1R0X0L0</accession>
<sequence length="105" mass="11946">MKDESAMKVLEATAIRRRLKELNAELKKDPKLSQKRVKKIEKEIFELQHKLKSSNTTYQPKQKSLGNCINPKCRKKIPIGQAVVKYGHKGLCCDYKCLIGAMNGS</sequence>
<proteinExistence type="predicted"/>
<comment type="caution">
    <text evidence="1">The sequence shown here is derived from an EMBL/GenBank/DDBJ whole genome shotgun (WGS) entry which is preliminary data.</text>
</comment>
<organism evidence="1 2">
    <name type="scientific">Paenibacillus odorifer</name>
    <dbReference type="NCBI Taxonomy" id="189426"/>
    <lineage>
        <taxon>Bacteria</taxon>
        <taxon>Bacillati</taxon>
        <taxon>Bacillota</taxon>
        <taxon>Bacilli</taxon>
        <taxon>Bacillales</taxon>
        <taxon>Paenibacillaceae</taxon>
        <taxon>Paenibacillus</taxon>
    </lineage>
</organism>
<reference evidence="1 2" key="1">
    <citation type="submission" date="2016-10" db="EMBL/GenBank/DDBJ databases">
        <title>Paenibacillus species isolates.</title>
        <authorList>
            <person name="Beno S.M."/>
        </authorList>
    </citation>
    <scope>NUCLEOTIDE SEQUENCE [LARGE SCALE GENOMIC DNA]</scope>
    <source>
        <strain evidence="1 2">FSL H7-0604</strain>
    </source>
</reference>
<protein>
    <submittedName>
        <fullName evidence="1">Uncharacterized protein</fullName>
    </submittedName>
</protein>
<name>A0A1R0X0L0_9BACL</name>
<dbReference type="AlphaFoldDB" id="A0A1R0X0L0"/>
<dbReference type="EMBL" id="MKQP01000045">
    <property type="protein sequence ID" value="OMD25439.1"/>
    <property type="molecule type" value="Genomic_DNA"/>
</dbReference>
<dbReference type="Proteomes" id="UP000187465">
    <property type="component" value="Unassembled WGS sequence"/>
</dbReference>
<evidence type="ECO:0000313" key="1">
    <source>
        <dbReference type="EMBL" id="OMD25439.1"/>
    </source>
</evidence>